<evidence type="ECO:0000256" key="1">
    <source>
        <dbReference type="ARBA" id="ARBA00008791"/>
    </source>
</evidence>
<feature type="compositionally biased region" description="Basic residues" evidence="2">
    <location>
        <begin position="1"/>
        <end position="10"/>
    </location>
</feature>
<dbReference type="InterPro" id="IPR006016">
    <property type="entry name" value="UspA"/>
</dbReference>
<accession>A0A5P2D8B2</accession>
<dbReference type="PRINTS" id="PR01438">
    <property type="entry name" value="UNVRSLSTRESS"/>
</dbReference>
<sequence length="231" mass="24233">MTGPIRRRAQSIRITDGGTPPASGNRQGWHRRRQKAVRAHVPPAARAFSWKAGARWKGAAAVPRIVVGVSGTPGSLAALHRAAAEARARDAGLCAVLAWAAPGGELGSRSSCNVSALAQCRAAAVDRLREILHGAFGPGSPGVPLEGLTVRATPGAALVRTADNPEDLLVVGTGSRAPLRRLVRPSVARYCLAHAACPVLTVPPSPLEAELDAVHRRNLWRLPMDARELSP</sequence>
<organism evidence="4 5">
    <name type="scientific">Streptomyces venezuelae</name>
    <dbReference type="NCBI Taxonomy" id="54571"/>
    <lineage>
        <taxon>Bacteria</taxon>
        <taxon>Bacillati</taxon>
        <taxon>Actinomycetota</taxon>
        <taxon>Actinomycetes</taxon>
        <taxon>Kitasatosporales</taxon>
        <taxon>Streptomycetaceae</taxon>
        <taxon>Streptomyces</taxon>
    </lineage>
</organism>
<evidence type="ECO:0000313" key="5">
    <source>
        <dbReference type="Proteomes" id="UP000325211"/>
    </source>
</evidence>
<dbReference type="InterPro" id="IPR006015">
    <property type="entry name" value="Universal_stress_UspA"/>
</dbReference>
<dbReference type="SUPFAM" id="SSF52402">
    <property type="entry name" value="Adenine nucleotide alpha hydrolases-like"/>
    <property type="match status" value="1"/>
</dbReference>
<protein>
    <submittedName>
        <fullName evidence="4">Universal stress protein</fullName>
    </submittedName>
</protein>
<feature type="domain" description="UspA" evidence="3">
    <location>
        <begin position="64"/>
        <end position="203"/>
    </location>
</feature>
<reference evidence="4 5" key="1">
    <citation type="submission" date="2018-05" db="EMBL/GenBank/DDBJ databases">
        <title>Streptomyces venezuelae.</title>
        <authorList>
            <person name="Kim W."/>
            <person name="Lee N."/>
            <person name="Cho B.-K."/>
        </authorList>
    </citation>
    <scope>NUCLEOTIDE SEQUENCE [LARGE SCALE GENOMIC DNA]</scope>
    <source>
        <strain evidence="4 5">ATCC 21782</strain>
    </source>
</reference>
<dbReference type="Proteomes" id="UP000325211">
    <property type="component" value="Chromosome"/>
</dbReference>
<feature type="region of interest" description="Disordered" evidence="2">
    <location>
        <begin position="1"/>
        <end position="33"/>
    </location>
</feature>
<comment type="similarity">
    <text evidence="1">Belongs to the universal stress protein A family.</text>
</comment>
<dbReference type="Gene3D" id="3.40.50.12370">
    <property type="match status" value="1"/>
</dbReference>
<evidence type="ECO:0000313" key="4">
    <source>
        <dbReference type="EMBL" id="QES51345.1"/>
    </source>
</evidence>
<evidence type="ECO:0000256" key="2">
    <source>
        <dbReference type="SAM" id="MobiDB-lite"/>
    </source>
</evidence>
<name>A0A5P2D8B2_STRVZ</name>
<dbReference type="EMBL" id="CP029190">
    <property type="protein sequence ID" value="QES51345.1"/>
    <property type="molecule type" value="Genomic_DNA"/>
</dbReference>
<dbReference type="Pfam" id="PF00582">
    <property type="entry name" value="Usp"/>
    <property type="match status" value="1"/>
</dbReference>
<evidence type="ECO:0000259" key="3">
    <source>
        <dbReference type="Pfam" id="PF00582"/>
    </source>
</evidence>
<gene>
    <name evidence="4" type="ORF">DEJ50_29395</name>
</gene>
<dbReference type="AlphaFoldDB" id="A0A5P2D8B2"/>
<proteinExistence type="inferred from homology"/>